<keyword evidence="3" id="KW-0633">Potassium transport</keyword>
<keyword evidence="5" id="KW-0631">Potassium channel</keyword>
<dbReference type="Proteomes" id="UP000247409">
    <property type="component" value="Unassembled WGS sequence"/>
</dbReference>
<accession>A0A2V3IUA2</accession>
<dbReference type="Pfam" id="PF22614">
    <property type="entry name" value="Slo-like_RCK"/>
    <property type="match status" value="1"/>
</dbReference>
<keyword evidence="10" id="KW-0407">Ion channel</keyword>
<feature type="compositionally biased region" description="Basic and acidic residues" evidence="11">
    <location>
        <begin position="723"/>
        <end position="737"/>
    </location>
</feature>
<evidence type="ECO:0000256" key="6">
    <source>
        <dbReference type="ARBA" id="ARBA00022958"/>
    </source>
</evidence>
<dbReference type="InterPro" id="IPR047871">
    <property type="entry name" value="K_chnl_Slo-like"/>
</dbReference>
<dbReference type="GO" id="GO:0016020">
    <property type="term" value="C:membrane"/>
    <property type="evidence" value="ECO:0007669"/>
    <property type="project" value="UniProtKB-SubCell"/>
</dbReference>
<evidence type="ECO:0000259" key="12">
    <source>
        <dbReference type="Pfam" id="PF22614"/>
    </source>
</evidence>
<reference evidence="13 14" key="1">
    <citation type="journal article" date="2018" name="Mol. Biol. Evol.">
        <title>Analysis of the draft genome of the red seaweed Gracilariopsis chorda provides insights into genome size evolution in Rhodophyta.</title>
        <authorList>
            <person name="Lee J."/>
            <person name="Yang E.C."/>
            <person name="Graf L."/>
            <person name="Yang J.H."/>
            <person name="Qiu H."/>
            <person name="Zel Zion U."/>
            <person name="Chan C.X."/>
            <person name="Stephens T.G."/>
            <person name="Weber A.P.M."/>
            <person name="Boo G.H."/>
            <person name="Boo S.M."/>
            <person name="Kim K.M."/>
            <person name="Shin Y."/>
            <person name="Jung M."/>
            <person name="Lee S.J."/>
            <person name="Yim H.S."/>
            <person name="Lee J.H."/>
            <person name="Bhattacharya D."/>
            <person name="Yoon H.S."/>
        </authorList>
    </citation>
    <scope>NUCLEOTIDE SEQUENCE [LARGE SCALE GENOMIC DNA]</scope>
    <source>
        <strain evidence="13 14">SKKU-2015</strain>
        <tissue evidence="13">Whole body</tissue>
    </source>
</reference>
<gene>
    <name evidence="13" type="ORF">BWQ96_04589</name>
</gene>
<keyword evidence="6" id="KW-0630">Potassium</keyword>
<evidence type="ECO:0000256" key="3">
    <source>
        <dbReference type="ARBA" id="ARBA00022538"/>
    </source>
</evidence>
<dbReference type="AlphaFoldDB" id="A0A2V3IUA2"/>
<comment type="caution">
    <text evidence="13">The sequence shown here is derived from an EMBL/GenBank/DDBJ whole genome shotgun (WGS) entry which is preliminary data.</text>
</comment>
<protein>
    <recommendedName>
        <fullName evidence="12">RCK N-terminal domain-containing protein</fullName>
    </recommendedName>
</protein>
<keyword evidence="14" id="KW-1185">Reference proteome</keyword>
<feature type="region of interest" description="Disordered" evidence="11">
    <location>
        <begin position="571"/>
        <end position="657"/>
    </location>
</feature>
<feature type="region of interest" description="Disordered" evidence="11">
    <location>
        <begin position="718"/>
        <end position="737"/>
    </location>
</feature>
<dbReference type="InterPro" id="IPR003148">
    <property type="entry name" value="RCK_N"/>
</dbReference>
<sequence length="737" mass="81831">MVLTYHETTAVHAALNLVALRYATQNLHHMASLRAFDSEGNIKLAGLSMQNGEPDEVDNNEAKHSRSAPIPSQLNLDFDLRPSQSGDDLDALLEEVDSDTLGNKISVRSTAGEKVTENASDGLLPSGLRGHVIVAAQGEAPVDNLTLLLMNLWRKDDRKSLANVRRATVVIVHPSISEKFRQRFFRFEGRSLFFVEGPPTSRATWRKAKLNTAKAVATLADYRQKGHITDSQTIFTLLTLDVSTKDDQNLFICSDLVEEKSLEYLREPLHARRRGATLGDPFHRSLLASQYRSFASEGEVIGKNGHAQNETVYNVSPQPISHEIDGDQEVQQFGIGQLPEGRQNRPRRSSLFGLPSALHPGMLSELGSIDKGAVRMAQAATENAIVSPPDIEVDPSARPGAARARRRALFSRSRYASGELLVQSSATTLLVREYIEPGFVGFFTNLLGTDSRNPGMKIRLVRIPPSMFDARNGLLRGDGQKLVRYQTIFNSLARIGVTPLGIYRSGTAPILLPSKPRKRRGTAVREELRRLLHESISVKCETRIERMFRGVQLVEFLRRVFGTAAEVLPHEVQQQQGKHEVHGIMSSNSSPSGDSDDKVSRYSQKMDSESIIDANSHHDGNLERSEPNHGSERVTSFHGNHNGRPGEASKCSTALPNSAQRRELNLEVPGLARYKEQRDIHNLLPYVYTLPDPNTWCGEKDAVYVLCDPKFDLPENWTDTSDEVNKTADKQAAPREV</sequence>
<evidence type="ECO:0000313" key="14">
    <source>
        <dbReference type="Proteomes" id="UP000247409"/>
    </source>
</evidence>
<dbReference type="OrthoDB" id="10663402at2759"/>
<dbReference type="EMBL" id="NBIV01000055">
    <property type="protein sequence ID" value="PXF45685.1"/>
    <property type="molecule type" value="Genomic_DNA"/>
</dbReference>
<keyword evidence="8" id="KW-0406">Ion transport</keyword>
<comment type="subcellular location">
    <subcellularLocation>
        <location evidence="1">Membrane</location>
        <topology evidence="1">Multi-pass membrane protein</topology>
    </subcellularLocation>
</comment>
<evidence type="ECO:0000313" key="13">
    <source>
        <dbReference type="EMBL" id="PXF45685.1"/>
    </source>
</evidence>
<feature type="compositionally biased region" description="Basic and acidic residues" evidence="11">
    <location>
        <begin position="595"/>
        <end position="608"/>
    </location>
</feature>
<keyword evidence="7" id="KW-1133">Transmembrane helix</keyword>
<evidence type="ECO:0000256" key="10">
    <source>
        <dbReference type="ARBA" id="ARBA00023303"/>
    </source>
</evidence>
<proteinExistence type="predicted"/>
<evidence type="ECO:0000256" key="2">
    <source>
        <dbReference type="ARBA" id="ARBA00022448"/>
    </source>
</evidence>
<evidence type="ECO:0000256" key="7">
    <source>
        <dbReference type="ARBA" id="ARBA00022989"/>
    </source>
</evidence>
<feature type="region of interest" description="Disordered" evidence="11">
    <location>
        <begin position="49"/>
        <end position="73"/>
    </location>
</feature>
<feature type="compositionally biased region" description="Basic and acidic residues" evidence="11">
    <location>
        <begin position="615"/>
        <end position="632"/>
    </location>
</feature>
<dbReference type="PANTHER" id="PTHR10027">
    <property type="entry name" value="CALCIUM-ACTIVATED POTASSIUM CHANNEL ALPHA CHAIN"/>
    <property type="match status" value="1"/>
</dbReference>
<organism evidence="13 14">
    <name type="scientific">Gracilariopsis chorda</name>
    <dbReference type="NCBI Taxonomy" id="448386"/>
    <lineage>
        <taxon>Eukaryota</taxon>
        <taxon>Rhodophyta</taxon>
        <taxon>Florideophyceae</taxon>
        <taxon>Rhodymeniophycidae</taxon>
        <taxon>Gracilariales</taxon>
        <taxon>Gracilariaceae</taxon>
        <taxon>Gracilariopsis</taxon>
    </lineage>
</organism>
<feature type="domain" description="RCK N-terminal" evidence="12">
    <location>
        <begin position="129"/>
        <end position="240"/>
    </location>
</feature>
<keyword evidence="9" id="KW-0472">Membrane</keyword>
<evidence type="ECO:0000256" key="1">
    <source>
        <dbReference type="ARBA" id="ARBA00004141"/>
    </source>
</evidence>
<evidence type="ECO:0000256" key="11">
    <source>
        <dbReference type="SAM" id="MobiDB-lite"/>
    </source>
</evidence>
<evidence type="ECO:0000256" key="9">
    <source>
        <dbReference type="ARBA" id="ARBA00023136"/>
    </source>
</evidence>
<name>A0A2V3IUA2_9FLOR</name>
<keyword evidence="2" id="KW-0813">Transport</keyword>
<evidence type="ECO:0000256" key="4">
    <source>
        <dbReference type="ARBA" id="ARBA00022692"/>
    </source>
</evidence>
<dbReference type="PANTHER" id="PTHR10027:SF10">
    <property type="entry name" value="SLOWPOKE 2, ISOFORM D"/>
    <property type="match status" value="1"/>
</dbReference>
<dbReference type="Gene3D" id="3.40.50.720">
    <property type="entry name" value="NAD(P)-binding Rossmann-like Domain"/>
    <property type="match status" value="1"/>
</dbReference>
<evidence type="ECO:0000256" key="5">
    <source>
        <dbReference type="ARBA" id="ARBA00022826"/>
    </source>
</evidence>
<dbReference type="GO" id="GO:0005267">
    <property type="term" value="F:potassium channel activity"/>
    <property type="evidence" value="ECO:0007669"/>
    <property type="project" value="UniProtKB-KW"/>
</dbReference>
<keyword evidence="4" id="KW-0812">Transmembrane</keyword>
<evidence type="ECO:0000256" key="8">
    <source>
        <dbReference type="ARBA" id="ARBA00023065"/>
    </source>
</evidence>